<dbReference type="NCBIfam" id="NF008508">
    <property type="entry name" value="PRK11425.1"/>
    <property type="match status" value="1"/>
</dbReference>
<dbReference type="GO" id="GO:0009401">
    <property type="term" value="P:phosphoenolpyruvate-dependent sugar phosphotransferase system"/>
    <property type="evidence" value="ECO:0007669"/>
    <property type="project" value="UniProtKB-KW"/>
</dbReference>
<organism evidence="11 12">
    <name type="scientific">Yersinia pseudotuberculosis</name>
    <dbReference type="NCBI Taxonomy" id="633"/>
    <lineage>
        <taxon>Bacteria</taxon>
        <taxon>Pseudomonadati</taxon>
        <taxon>Pseudomonadota</taxon>
        <taxon>Gammaproteobacteria</taxon>
        <taxon>Enterobacterales</taxon>
        <taxon>Yersiniaceae</taxon>
        <taxon>Yersinia</taxon>
    </lineage>
</organism>
<dbReference type="EMBL" id="UHJC01000001">
    <property type="protein sequence ID" value="SUP85171.1"/>
    <property type="molecule type" value="Genomic_DNA"/>
</dbReference>
<keyword evidence="4" id="KW-0762">Sugar transport</keyword>
<dbReference type="EC" id="2.7.1.-" evidence="11"/>
<evidence type="ECO:0000256" key="8">
    <source>
        <dbReference type="PIRSR" id="PIRSR618455-1"/>
    </source>
</evidence>
<dbReference type="SUPFAM" id="SSF52728">
    <property type="entry name" value="PTS IIb component"/>
    <property type="match status" value="1"/>
</dbReference>
<gene>
    <name evidence="11" type="primary">sorB</name>
    <name evidence="11" type="ORF">NCTC8580_03495</name>
</gene>
<dbReference type="Proteomes" id="UP000255087">
    <property type="component" value="Unassembled WGS sequence"/>
</dbReference>
<dbReference type="Pfam" id="PF03830">
    <property type="entry name" value="PTSIIB_sorb"/>
    <property type="match status" value="1"/>
</dbReference>
<feature type="modified residue" description="Phosphohistidine; by EIIA" evidence="9">
    <location>
        <position position="17"/>
    </location>
</feature>
<evidence type="ECO:0000256" key="1">
    <source>
        <dbReference type="ARBA" id="ARBA00004496"/>
    </source>
</evidence>
<evidence type="ECO:0000313" key="11">
    <source>
        <dbReference type="EMBL" id="SUP85171.1"/>
    </source>
</evidence>
<protein>
    <submittedName>
        <fullName evidence="11">N-acetylgalactosamine-specific phosphotransferase enzyme IIB component 2</fullName>
        <ecNumber evidence="11">2.7.1.-</ecNumber>
    </submittedName>
</protein>
<evidence type="ECO:0000256" key="2">
    <source>
        <dbReference type="ARBA" id="ARBA00022448"/>
    </source>
</evidence>
<evidence type="ECO:0000256" key="9">
    <source>
        <dbReference type="PIRSR" id="PIRSR618455-2"/>
    </source>
</evidence>
<dbReference type="RefSeq" id="WP_106440781.1">
    <property type="nucleotide sequence ID" value="NZ_NCLF01000007.1"/>
</dbReference>
<evidence type="ECO:0000256" key="5">
    <source>
        <dbReference type="ARBA" id="ARBA00022679"/>
    </source>
</evidence>
<evidence type="ECO:0000256" key="6">
    <source>
        <dbReference type="ARBA" id="ARBA00022683"/>
    </source>
</evidence>
<evidence type="ECO:0000259" key="10">
    <source>
        <dbReference type="PROSITE" id="PS51101"/>
    </source>
</evidence>
<dbReference type="NCBIfam" id="NF007288">
    <property type="entry name" value="PRK09756.1"/>
    <property type="match status" value="1"/>
</dbReference>
<dbReference type="NCBIfam" id="TIGR00854">
    <property type="entry name" value="pts-sorbose"/>
    <property type="match status" value="1"/>
</dbReference>
<feature type="domain" description="PTS EIIB type-4" evidence="10">
    <location>
        <begin position="2"/>
        <end position="166"/>
    </location>
</feature>
<dbReference type="PROSITE" id="PS51101">
    <property type="entry name" value="PTS_EIIB_TYPE_4"/>
    <property type="match status" value="1"/>
</dbReference>
<keyword evidence="3" id="KW-0963">Cytoplasm</keyword>
<evidence type="ECO:0000256" key="3">
    <source>
        <dbReference type="ARBA" id="ARBA00022490"/>
    </source>
</evidence>
<accession>A0A380QBL5</accession>
<evidence type="ECO:0000313" key="12">
    <source>
        <dbReference type="Proteomes" id="UP000255087"/>
    </source>
</evidence>
<sequence length="170" mass="18670">MNTPNILMTRIDNRLIHGQVGVTWTSALGANLILVANDNAANDKTQQSLMDMVVADGVQTRYFSLQKTIDVIHQAASSQKIFLVCQTPQDVLTLVKGGLPITFVNVGNMHFSIGKRQIHKTVSVDQQDTDTFKQLESLGVICEVRRVPDESGERITHLLGNPTTTGEQPC</sequence>
<dbReference type="GO" id="GO:0008982">
    <property type="term" value="F:protein-N(PI)-phosphohistidine-sugar phosphotransferase activity"/>
    <property type="evidence" value="ECO:0007669"/>
    <property type="project" value="InterPro"/>
</dbReference>
<keyword evidence="6" id="KW-0598">Phosphotransferase system</keyword>
<proteinExistence type="predicted"/>
<evidence type="ECO:0000256" key="7">
    <source>
        <dbReference type="ARBA" id="ARBA00022777"/>
    </source>
</evidence>
<evidence type="ECO:0000256" key="4">
    <source>
        <dbReference type="ARBA" id="ARBA00022597"/>
    </source>
</evidence>
<dbReference type="InterPro" id="IPR018455">
    <property type="entry name" value="PTS_IIB_sorbose-sp_subgr"/>
</dbReference>
<dbReference type="GO" id="GO:0016301">
    <property type="term" value="F:kinase activity"/>
    <property type="evidence" value="ECO:0007669"/>
    <property type="project" value="UniProtKB-KW"/>
</dbReference>
<name>A0A380QBL5_YERPU</name>
<reference evidence="11 12" key="1">
    <citation type="submission" date="2018-06" db="EMBL/GenBank/DDBJ databases">
        <authorList>
            <consortium name="Pathogen Informatics"/>
            <person name="Doyle S."/>
        </authorList>
    </citation>
    <scope>NUCLEOTIDE SEQUENCE [LARGE SCALE GENOMIC DNA]</scope>
    <source>
        <strain evidence="11 12">NCTC8580</strain>
    </source>
</reference>
<keyword evidence="2" id="KW-0813">Transport</keyword>
<dbReference type="InterPro" id="IPR036667">
    <property type="entry name" value="PTS_IIB_sorbose-sp_sf"/>
</dbReference>
<dbReference type="CDD" id="cd00001">
    <property type="entry name" value="PTS_IIB_man"/>
    <property type="match status" value="1"/>
</dbReference>
<keyword evidence="5 11" id="KW-0808">Transferase</keyword>
<comment type="subcellular location">
    <subcellularLocation>
        <location evidence="1">Cytoplasm</location>
    </subcellularLocation>
</comment>
<dbReference type="Gene3D" id="3.40.35.10">
    <property type="entry name" value="Phosphotransferase system, sorbose subfamily IIB component"/>
    <property type="match status" value="1"/>
</dbReference>
<dbReference type="InterPro" id="IPR004720">
    <property type="entry name" value="PTS_IIB_sorbose-sp"/>
</dbReference>
<dbReference type="AlphaFoldDB" id="A0A380QBL5"/>
<keyword evidence="7" id="KW-0418">Kinase</keyword>
<feature type="active site" description="Pros-phosphohistidine intermediate; for EIIB activity" evidence="8">
    <location>
        <position position="17"/>
    </location>
</feature>
<dbReference type="GO" id="GO:0005737">
    <property type="term" value="C:cytoplasm"/>
    <property type="evidence" value="ECO:0007669"/>
    <property type="project" value="UniProtKB-SubCell"/>
</dbReference>